<evidence type="ECO:0000313" key="1">
    <source>
        <dbReference type="EMBL" id="GBN25193.1"/>
    </source>
</evidence>
<feature type="non-terminal residue" evidence="1">
    <location>
        <position position="1"/>
    </location>
</feature>
<dbReference type="Proteomes" id="UP000499080">
    <property type="component" value="Unassembled WGS sequence"/>
</dbReference>
<protein>
    <submittedName>
        <fullName evidence="1">Uncharacterized protein</fullName>
    </submittedName>
</protein>
<evidence type="ECO:0000313" key="2">
    <source>
        <dbReference type="Proteomes" id="UP000499080"/>
    </source>
</evidence>
<organism evidence="1 2">
    <name type="scientific">Araneus ventricosus</name>
    <name type="common">Orbweaver spider</name>
    <name type="synonym">Epeira ventricosa</name>
    <dbReference type="NCBI Taxonomy" id="182803"/>
    <lineage>
        <taxon>Eukaryota</taxon>
        <taxon>Metazoa</taxon>
        <taxon>Ecdysozoa</taxon>
        <taxon>Arthropoda</taxon>
        <taxon>Chelicerata</taxon>
        <taxon>Arachnida</taxon>
        <taxon>Araneae</taxon>
        <taxon>Araneomorphae</taxon>
        <taxon>Entelegynae</taxon>
        <taxon>Araneoidea</taxon>
        <taxon>Araneidae</taxon>
        <taxon>Araneus</taxon>
    </lineage>
</organism>
<dbReference type="OrthoDB" id="6617942at2759"/>
<gene>
    <name evidence="1" type="ORF">AVEN_18883_1</name>
</gene>
<reference evidence="1 2" key="1">
    <citation type="journal article" date="2019" name="Sci. Rep.">
        <title>Orb-weaving spider Araneus ventricosus genome elucidates the spidroin gene catalogue.</title>
        <authorList>
            <person name="Kono N."/>
            <person name="Nakamura H."/>
            <person name="Ohtoshi R."/>
            <person name="Moran D.A.P."/>
            <person name="Shinohara A."/>
            <person name="Yoshida Y."/>
            <person name="Fujiwara M."/>
            <person name="Mori M."/>
            <person name="Tomita M."/>
            <person name="Arakawa K."/>
        </authorList>
    </citation>
    <scope>NUCLEOTIDE SEQUENCE [LARGE SCALE GENOMIC DNA]</scope>
</reference>
<comment type="caution">
    <text evidence="1">The sequence shown here is derived from an EMBL/GenBank/DDBJ whole genome shotgun (WGS) entry which is preliminary data.</text>
</comment>
<keyword evidence="2" id="KW-1185">Reference proteome</keyword>
<sequence length="353" mass="39898">KFRCCFLERLNLAPKTGDKETSFSRIAENVATKIESVWAKASTAIRIVTHPRVLQMTHTYMEIYTNFKKSFKGDNTSNAFYIGSLDINETKRFHNNADRKGHNLYLNHAQATPNAGYVDYEDDETDCSSDVSEVDLKLDTYKPSTSNRLISLTDPKYKQLTLFVYKSSQMRFGLPQTAVVGDSNKSDLVVDENKLRGEKDQVRKNLKLQALSEAQALPLKGLYFDGRKDSTLVEERADTKRYTRKVKEEHLSLIEEPGSRYITHLSPSFGTAKQISATIIGYFEGITRDLSQLLAIGCDGTSANTGWKSGVTRCLEMKLDKPLQWGICLLHFNKLTLRHLFEMLDGLTNGPKS</sequence>
<dbReference type="EMBL" id="BGPR01122806">
    <property type="protein sequence ID" value="GBN25193.1"/>
    <property type="molecule type" value="Genomic_DNA"/>
</dbReference>
<proteinExistence type="predicted"/>
<dbReference type="AlphaFoldDB" id="A0A4Y2MF00"/>
<accession>A0A4Y2MF00</accession>
<name>A0A4Y2MF00_ARAVE</name>